<evidence type="ECO:0000313" key="2">
    <source>
        <dbReference type="EMBL" id="MBC8333694.1"/>
    </source>
</evidence>
<dbReference type="Proteomes" id="UP000614469">
    <property type="component" value="Unassembled WGS sequence"/>
</dbReference>
<keyword evidence="1" id="KW-1133">Transmembrane helix</keyword>
<feature type="transmembrane region" description="Helical" evidence="1">
    <location>
        <begin position="66"/>
        <end position="96"/>
    </location>
</feature>
<accession>A0A8J6NFZ1</accession>
<gene>
    <name evidence="2" type="ORF">H8E29_00360</name>
</gene>
<evidence type="ECO:0000256" key="1">
    <source>
        <dbReference type="SAM" id="Phobius"/>
    </source>
</evidence>
<evidence type="ECO:0000313" key="3">
    <source>
        <dbReference type="Proteomes" id="UP000614469"/>
    </source>
</evidence>
<dbReference type="EMBL" id="JACNJN010000019">
    <property type="protein sequence ID" value="MBC8333694.1"/>
    <property type="molecule type" value="Genomic_DNA"/>
</dbReference>
<comment type="caution">
    <text evidence="2">The sequence shown here is derived from an EMBL/GenBank/DDBJ whole genome shotgun (WGS) entry which is preliminary data.</text>
</comment>
<protein>
    <submittedName>
        <fullName evidence="2">Uncharacterized protein</fullName>
    </submittedName>
</protein>
<proteinExistence type="predicted"/>
<keyword evidence="1" id="KW-0812">Transmembrane</keyword>
<feature type="transmembrane region" description="Helical" evidence="1">
    <location>
        <begin position="229"/>
        <end position="249"/>
    </location>
</feature>
<organism evidence="2 3">
    <name type="scientific">Candidatus Desulfolinea nitratireducens</name>
    <dbReference type="NCBI Taxonomy" id="2841698"/>
    <lineage>
        <taxon>Bacteria</taxon>
        <taxon>Bacillati</taxon>
        <taxon>Chloroflexota</taxon>
        <taxon>Anaerolineae</taxon>
        <taxon>Anaerolineales</taxon>
        <taxon>Anaerolineales incertae sedis</taxon>
        <taxon>Candidatus Desulfolinea</taxon>
    </lineage>
</organism>
<sequence length="310" mass="33320">MTFLLSLIGALALASIPLLLGWRRTYSAAQMARQMGVAPPEKRIDLEKMARQTGTGLTLNQILFGFLTWAGGGFVAGLTLGMVPAILFSIAGGLIYSGSLSDIRQAFRLQQAKDILRGLSVVETLLGQGRTLQDSLEGAARSVGPDGRLVLEDLVLRLRTAASDQAARAVKEWTLTWDNPAVDIVATSLLASIEGRIEISPLIANLRTTLGAVVEVLSRARAASKGIEWQARFLALFPPGVLVVISIMTPENGRMYAQNPVFLLPVLLGSGLSYWLSMRMVRNGLSIEASMGLQSGEVGMIQMDRMGKVL</sequence>
<feature type="transmembrane region" description="Helical" evidence="1">
    <location>
        <begin position="255"/>
        <end position="276"/>
    </location>
</feature>
<reference evidence="2 3" key="1">
    <citation type="submission" date="2020-08" db="EMBL/GenBank/DDBJ databases">
        <title>Bridging the membrane lipid divide: bacteria of the FCB group superphylum have the potential to synthesize archaeal ether lipids.</title>
        <authorList>
            <person name="Villanueva L."/>
            <person name="Von Meijenfeldt F.A.B."/>
            <person name="Westbye A.B."/>
            <person name="Yadav S."/>
            <person name="Hopmans E.C."/>
            <person name="Dutilh B.E."/>
            <person name="Sinninghe Damste J.S."/>
        </authorList>
    </citation>
    <scope>NUCLEOTIDE SEQUENCE [LARGE SCALE GENOMIC DNA]</scope>
    <source>
        <strain evidence="2">NIOZ-UU36</strain>
    </source>
</reference>
<name>A0A8J6NFZ1_9CHLR</name>
<dbReference type="AlphaFoldDB" id="A0A8J6NFZ1"/>
<keyword evidence="1" id="KW-0472">Membrane</keyword>